<dbReference type="Pfam" id="PF00582">
    <property type="entry name" value="Usp"/>
    <property type="match status" value="2"/>
</dbReference>
<keyword evidence="7" id="KW-0868">Chloride</keyword>
<keyword evidence="6 9" id="KW-0472">Membrane</keyword>
<dbReference type="SUPFAM" id="SSF81340">
    <property type="entry name" value="Clc chloride channel"/>
    <property type="match status" value="1"/>
</dbReference>
<keyword evidence="4 9" id="KW-1133">Transmembrane helix</keyword>
<dbReference type="PANTHER" id="PTHR45711">
    <property type="entry name" value="CHLORIDE CHANNEL PROTEIN"/>
    <property type="match status" value="1"/>
</dbReference>
<dbReference type="Pfam" id="PF00571">
    <property type="entry name" value="CBS"/>
    <property type="match status" value="2"/>
</dbReference>
<feature type="transmembrane region" description="Helical" evidence="9">
    <location>
        <begin position="372"/>
        <end position="395"/>
    </location>
</feature>
<dbReference type="SMART" id="SM00116">
    <property type="entry name" value="CBS"/>
    <property type="match status" value="2"/>
</dbReference>
<evidence type="ECO:0000259" key="10">
    <source>
        <dbReference type="PROSITE" id="PS51371"/>
    </source>
</evidence>
<keyword evidence="12" id="KW-1185">Reference proteome</keyword>
<proteinExistence type="predicted"/>
<dbReference type="PROSITE" id="PS51371">
    <property type="entry name" value="CBS"/>
    <property type="match status" value="2"/>
</dbReference>
<dbReference type="InterPro" id="IPR014729">
    <property type="entry name" value="Rossmann-like_a/b/a_fold"/>
</dbReference>
<evidence type="ECO:0000256" key="3">
    <source>
        <dbReference type="ARBA" id="ARBA00022692"/>
    </source>
</evidence>
<feature type="domain" description="CBS" evidence="10">
    <location>
        <begin position="457"/>
        <end position="514"/>
    </location>
</feature>
<dbReference type="Gene3D" id="1.10.3080.10">
    <property type="entry name" value="Clc chloride channel"/>
    <property type="match status" value="1"/>
</dbReference>
<dbReference type="SUPFAM" id="SSF52402">
    <property type="entry name" value="Adenine nucleotide alpha hydrolases-like"/>
    <property type="match status" value="2"/>
</dbReference>
<organism evidence="11 12">
    <name type="scientific">Limnothrix redekei LRLZ20PSL1</name>
    <dbReference type="NCBI Taxonomy" id="3112953"/>
    <lineage>
        <taxon>Bacteria</taxon>
        <taxon>Bacillati</taxon>
        <taxon>Cyanobacteriota</taxon>
        <taxon>Cyanophyceae</taxon>
        <taxon>Pseudanabaenales</taxon>
        <taxon>Pseudanabaenaceae</taxon>
        <taxon>Limnothrix</taxon>
    </lineage>
</organism>
<feature type="transmembrane region" description="Helical" evidence="9">
    <location>
        <begin position="170"/>
        <end position="193"/>
    </location>
</feature>
<evidence type="ECO:0000256" key="5">
    <source>
        <dbReference type="ARBA" id="ARBA00023065"/>
    </source>
</evidence>
<feature type="transmembrane region" description="Helical" evidence="9">
    <location>
        <begin position="30"/>
        <end position="49"/>
    </location>
</feature>
<feature type="transmembrane region" description="Helical" evidence="9">
    <location>
        <begin position="285"/>
        <end position="305"/>
    </location>
</feature>
<dbReference type="InterPro" id="IPR014743">
    <property type="entry name" value="Cl-channel_core"/>
</dbReference>
<dbReference type="CDD" id="cd00293">
    <property type="entry name" value="USP-like"/>
    <property type="match status" value="1"/>
</dbReference>
<comment type="subcellular location">
    <subcellularLocation>
        <location evidence="1">Membrane</location>
        <topology evidence="1">Multi-pass membrane protein</topology>
    </subcellularLocation>
</comment>
<keyword evidence="2" id="KW-0813">Transport</keyword>
<accession>A0ABW7C8D9</accession>
<dbReference type="CDD" id="cd02205">
    <property type="entry name" value="CBS_pair_SF"/>
    <property type="match status" value="1"/>
</dbReference>
<name>A0ABW7C8D9_9CYAN</name>
<reference evidence="12" key="1">
    <citation type="journal article" date="2024" name="Algal Res.">
        <title>Biochemical, toxicological and genomic investigation of a high-biomass producing Limnothrix strain isolated from Italian shallow drinking water reservoir.</title>
        <authorList>
            <person name="Simonazzi M."/>
            <person name="Shishido T.K."/>
            <person name="Delbaje E."/>
            <person name="Wahlsten M."/>
            <person name="Fewer D.P."/>
            <person name="Sivonen K."/>
            <person name="Pezzolesi L."/>
            <person name="Pistocchi R."/>
        </authorList>
    </citation>
    <scope>NUCLEOTIDE SEQUENCE [LARGE SCALE GENOMIC DNA]</scope>
    <source>
        <strain evidence="12">LRLZ20PSL1</strain>
    </source>
</reference>
<feature type="transmembrane region" description="Helical" evidence="9">
    <location>
        <begin position="247"/>
        <end position="273"/>
    </location>
</feature>
<evidence type="ECO:0000256" key="7">
    <source>
        <dbReference type="ARBA" id="ARBA00023214"/>
    </source>
</evidence>
<evidence type="ECO:0000256" key="9">
    <source>
        <dbReference type="SAM" id="Phobius"/>
    </source>
</evidence>
<sequence>MANDWYRRYNPFGEQWHPLRWVRPFMRPKTLALLESCTIGLIAGLAAVLMKWGAAWVGTQRIAIATRSPVPALALAAVGVVGCWLAGWLVQRFSPDAGGSGIPQVKAKLAFGPILLDWRAVWVKLLATTLTLGSGLTLGRQGPTVHVGASIAAQLSRWIPTSPAYRRQTIAAGAAAGLAAGFNAPIAGVLFAVEELLHDVSGLTLGPALLAAFVGAVVAQSLGGDILPVSLNLSRVATEFTARDIPAYLLLGLLAGWLGANFNRGVIASLGLYRRLQWGLPERMALAGGITGLGMAMLPAAFWNYSWLREDLVLGGTAWQGAAIAFGAHFLLTLVAFGSGAPGGLFGPSLILGAALGSVVGALVGAPSIATYALAGMGAFFAAVSRVPITAIAIVFEMAADFNLVLPLTIGSTVAYLVADRLDSGSLYDRLLALKGLESEPIPDVDLLADLTAKDVMNHPVETLRASQTLETARQRFADSHHRGFPVVDDRGNLVGILTQSDITDLDAEDLAATDRVTAAMTPQPIAVQIDDRLSDIRFLLSRYKLGRLPVLEGQRLVGIVTRSDLLRVESKRLGGEINPQQPRRPAYAIYKTRGPNTGRSRILVPIANPAAALGLLRLALAIARDRQAEVECLHVMLVPLGQSPAETSIDPALVAPMRKLFERATRAGRQWHIPIHSQICLARDPAEAILEVIQRRRIDLVIMGWQGAIARPGLPVFGDSIARLLNDAPCEIMLVKWGEDLFKRPRIRQQEAVQAMLSLDRWLVPISGGPNVERALNLLPPLLGLTRSAAVTLCQVVPKVATSEEPDFSESAAQPWTTDLLDQATARLTKTSPTSVTALALCADQVAETILHLAESLDSQVIVLGASRESLLKQVIHGNLPATIAQQFQGTILVVRGPLTGNDSGQ</sequence>
<gene>
    <name evidence="11" type="ORF">VPK24_07240</name>
</gene>
<dbReference type="EMBL" id="JAZAQF010000042">
    <property type="protein sequence ID" value="MFG3817429.1"/>
    <property type="molecule type" value="Genomic_DNA"/>
</dbReference>
<dbReference type="SUPFAM" id="SSF54631">
    <property type="entry name" value="CBS-domain pair"/>
    <property type="match status" value="1"/>
</dbReference>
<dbReference type="PRINTS" id="PR00762">
    <property type="entry name" value="CLCHANNEL"/>
</dbReference>
<evidence type="ECO:0000313" key="12">
    <source>
        <dbReference type="Proteomes" id="UP001604335"/>
    </source>
</evidence>
<evidence type="ECO:0000256" key="8">
    <source>
        <dbReference type="PROSITE-ProRule" id="PRU00703"/>
    </source>
</evidence>
<evidence type="ECO:0000256" key="6">
    <source>
        <dbReference type="ARBA" id="ARBA00023136"/>
    </source>
</evidence>
<dbReference type="InterPro" id="IPR006016">
    <property type="entry name" value="UspA"/>
</dbReference>
<evidence type="ECO:0000256" key="1">
    <source>
        <dbReference type="ARBA" id="ARBA00004141"/>
    </source>
</evidence>
<feature type="transmembrane region" description="Helical" evidence="9">
    <location>
        <begin position="205"/>
        <end position="227"/>
    </location>
</feature>
<dbReference type="PANTHER" id="PTHR45711:SF10">
    <property type="entry name" value="CHLORIDE CHANNEL PROTEIN"/>
    <property type="match status" value="1"/>
</dbReference>
<dbReference type="Proteomes" id="UP001604335">
    <property type="component" value="Unassembled WGS sequence"/>
</dbReference>
<feature type="transmembrane region" description="Helical" evidence="9">
    <location>
        <begin position="345"/>
        <end position="366"/>
    </location>
</feature>
<dbReference type="RefSeq" id="WP_393011746.1">
    <property type="nucleotide sequence ID" value="NZ_JAZAQF010000042.1"/>
</dbReference>
<dbReference type="Pfam" id="PF00654">
    <property type="entry name" value="Voltage_CLC"/>
    <property type="match status" value="1"/>
</dbReference>
<feature type="transmembrane region" description="Helical" evidence="9">
    <location>
        <begin position="70"/>
        <end position="90"/>
    </location>
</feature>
<dbReference type="InterPro" id="IPR000644">
    <property type="entry name" value="CBS_dom"/>
</dbReference>
<dbReference type="InterPro" id="IPR046342">
    <property type="entry name" value="CBS_dom_sf"/>
</dbReference>
<dbReference type="Gene3D" id="3.10.580.10">
    <property type="entry name" value="CBS-domain"/>
    <property type="match status" value="1"/>
</dbReference>
<feature type="domain" description="CBS" evidence="10">
    <location>
        <begin position="521"/>
        <end position="578"/>
    </location>
</feature>
<keyword evidence="3 9" id="KW-0812">Transmembrane</keyword>
<dbReference type="CDD" id="cd01031">
    <property type="entry name" value="EriC"/>
    <property type="match status" value="1"/>
</dbReference>
<dbReference type="InterPro" id="IPR001807">
    <property type="entry name" value="ClC"/>
</dbReference>
<keyword evidence="8" id="KW-0129">CBS domain</keyword>
<comment type="caution">
    <text evidence="11">The sequence shown here is derived from an EMBL/GenBank/DDBJ whole genome shotgun (WGS) entry which is preliminary data.</text>
</comment>
<keyword evidence="5" id="KW-0406">Ion transport</keyword>
<protein>
    <submittedName>
        <fullName evidence="11">Chloride channel protein</fullName>
    </submittedName>
</protein>
<evidence type="ECO:0000256" key="4">
    <source>
        <dbReference type="ARBA" id="ARBA00022989"/>
    </source>
</evidence>
<feature type="transmembrane region" description="Helical" evidence="9">
    <location>
        <begin position="317"/>
        <end position="338"/>
    </location>
</feature>
<evidence type="ECO:0000313" key="11">
    <source>
        <dbReference type="EMBL" id="MFG3817429.1"/>
    </source>
</evidence>
<evidence type="ECO:0000256" key="2">
    <source>
        <dbReference type="ARBA" id="ARBA00022448"/>
    </source>
</evidence>
<dbReference type="Gene3D" id="3.40.50.620">
    <property type="entry name" value="HUPs"/>
    <property type="match status" value="2"/>
</dbReference>